<protein>
    <submittedName>
        <fullName evidence="1">Unnamed protein product</fullName>
    </submittedName>
</protein>
<keyword evidence="2" id="KW-1185">Reference proteome</keyword>
<name>A0A9W6X3A8_9STRA</name>
<dbReference type="AlphaFoldDB" id="A0A9W6X3A8"/>
<dbReference type="OrthoDB" id="124848at2759"/>
<comment type="caution">
    <text evidence="1">The sequence shown here is derived from an EMBL/GenBank/DDBJ whole genome shotgun (WGS) entry which is preliminary data.</text>
</comment>
<reference evidence="1" key="1">
    <citation type="submission" date="2023-04" db="EMBL/GenBank/DDBJ databases">
        <title>Phytophthora lilii NBRC 32176.</title>
        <authorList>
            <person name="Ichikawa N."/>
            <person name="Sato H."/>
            <person name="Tonouchi N."/>
        </authorList>
    </citation>
    <scope>NUCLEOTIDE SEQUENCE</scope>
    <source>
        <strain evidence="1">NBRC 32176</strain>
    </source>
</reference>
<organism evidence="1 2">
    <name type="scientific">Phytophthora lilii</name>
    <dbReference type="NCBI Taxonomy" id="2077276"/>
    <lineage>
        <taxon>Eukaryota</taxon>
        <taxon>Sar</taxon>
        <taxon>Stramenopiles</taxon>
        <taxon>Oomycota</taxon>
        <taxon>Peronosporomycetes</taxon>
        <taxon>Peronosporales</taxon>
        <taxon>Peronosporaceae</taxon>
        <taxon>Phytophthora</taxon>
    </lineage>
</organism>
<accession>A0A9W6X3A8</accession>
<evidence type="ECO:0000313" key="1">
    <source>
        <dbReference type="EMBL" id="GMF29413.1"/>
    </source>
</evidence>
<dbReference type="Proteomes" id="UP001165083">
    <property type="component" value="Unassembled WGS sequence"/>
</dbReference>
<evidence type="ECO:0000313" key="2">
    <source>
        <dbReference type="Proteomes" id="UP001165083"/>
    </source>
</evidence>
<proteinExistence type="predicted"/>
<dbReference type="EMBL" id="BSXW01000775">
    <property type="protein sequence ID" value="GMF29413.1"/>
    <property type="molecule type" value="Genomic_DNA"/>
</dbReference>
<sequence>MRRKQERLVQAKELLNTNDFYISIGSDNKEFTSWIATSMEEPDDAMVPVSAGEMPTAVYPPLLPFSDHDLRLTQETTTRTAVLQEQIGQVQLQQDRLAAQTSEYLQAQHDLQVSLVEQQEEMRRQMDEHRKYLEEQYKILKAAEQAVWLQGQRLETIVEAVQPHLQARWGAFAQGAALAAIERPQDISTVTVAAGTNLPVPPIYRGSSKKEKKGVYGQLRDLLKTNQGLESRVSGQILRDATQRLHRARNDGANLWF</sequence>
<gene>
    <name evidence="1" type="ORF">Plil01_001248000</name>
</gene>